<name>A0ABQ1Q0K6_9BACI</name>
<comment type="caution">
    <text evidence="6">The sequence shown here is derived from an EMBL/GenBank/DDBJ whole genome shotgun (WGS) entry which is preliminary data.</text>
</comment>
<evidence type="ECO:0000313" key="6">
    <source>
        <dbReference type="EMBL" id="GGD08293.1"/>
    </source>
</evidence>
<dbReference type="InterPro" id="IPR027417">
    <property type="entry name" value="P-loop_NTPase"/>
</dbReference>
<evidence type="ECO:0000256" key="2">
    <source>
        <dbReference type="ARBA" id="ARBA00011322"/>
    </source>
</evidence>
<evidence type="ECO:0000313" key="7">
    <source>
        <dbReference type="Proteomes" id="UP000642571"/>
    </source>
</evidence>
<gene>
    <name evidence="6" type="ORF">GCM10011389_14820</name>
</gene>
<reference evidence="7" key="1">
    <citation type="journal article" date="2019" name="Int. J. Syst. Evol. Microbiol.">
        <title>The Global Catalogue of Microorganisms (GCM) 10K type strain sequencing project: providing services to taxonomists for standard genome sequencing and annotation.</title>
        <authorList>
            <consortium name="The Broad Institute Genomics Platform"/>
            <consortium name="The Broad Institute Genome Sequencing Center for Infectious Disease"/>
            <person name="Wu L."/>
            <person name="Ma J."/>
        </authorList>
    </citation>
    <scope>NUCLEOTIDE SEQUENCE [LARGE SCALE GENOMIC DNA]</scope>
    <source>
        <strain evidence="7">CGMCC 1.15353</strain>
    </source>
</reference>
<comment type="subunit">
    <text evidence="2">Heterodimer of SbcC and SbcD.</text>
</comment>
<dbReference type="Proteomes" id="UP000642571">
    <property type="component" value="Unassembled WGS sequence"/>
</dbReference>
<sequence length="658" mass="76439">MLIRKLTLNNFRQYFGKQEMKFSVNEDNNITVIHGENGAGKTALLNAFNWSLYGITDLPDPDKLVNSYAVESAPDARKVEMYVELEFESREVEYILKRSIVGTKYGSDLRNPEEQILLQYFSDGQWRKLSNPTNEINRILPQNLRNYFLFDGERIDHLSRHDDNDEIKEAVKVVMDLEIIDRGIKHTEDAKKDFHKEWANFADEETKQLLEQEERYKAEREELIGEESQLKNNIEYRNKQIKDIDDQLALVKGISEKQQERKQLEESLKTSKAELETVQTSLRKLVSKQGYLASTHILAGKIKSKFASETPQQEIFPGLTSDLVQSVLEKGTCICGEEVCNHHKENLQKLLASVSKYSQEATQSNLNTQMELVLDNRDRFISEIEDKQKSEYRLKEHIIDLQNKLEEISSELSNREYENVPDLESNRRKFLEDITNYQKSIGVIEHRTKELDLKIKEISGQISKQQQKQDKANLAKRRLDTCEKLTAVMQKIYNLKEEEVKTDLQEKIQEVYGNFLRKGFKISLTDDFKLVVQNHYGEKVALSQGERQITSLSFIGAIVDIARKHYQKKSSNLINEGGIYPLVMDSPFGALDSDHRHRVAQGIHKLSEQIIVIVSTSQWKGEVEESLKNHVGHQYILNYHDPRQDVEETHEYTEIKRL</sequence>
<dbReference type="RefSeq" id="WP_188652372.1">
    <property type="nucleotide sequence ID" value="NZ_BMIN01000005.1"/>
</dbReference>
<accession>A0ABQ1Q0K6</accession>
<feature type="domain" description="Rad50/SbcC-type AAA" evidence="5">
    <location>
        <begin position="5"/>
        <end position="242"/>
    </location>
</feature>
<evidence type="ECO:0000256" key="3">
    <source>
        <dbReference type="ARBA" id="ARBA00013368"/>
    </source>
</evidence>
<evidence type="ECO:0000256" key="4">
    <source>
        <dbReference type="SAM" id="Coils"/>
    </source>
</evidence>
<dbReference type="Pfam" id="PF13476">
    <property type="entry name" value="AAA_23"/>
    <property type="match status" value="1"/>
</dbReference>
<dbReference type="PANTHER" id="PTHR32114">
    <property type="entry name" value="ABC TRANSPORTER ABCH.3"/>
    <property type="match status" value="1"/>
</dbReference>
<organism evidence="6 7">
    <name type="scientific">Pontibacillus salipaludis</name>
    <dbReference type="NCBI Taxonomy" id="1697394"/>
    <lineage>
        <taxon>Bacteria</taxon>
        <taxon>Bacillati</taxon>
        <taxon>Bacillota</taxon>
        <taxon>Bacilli</taxon>
        <taxon>Bacillales</taxon>
        <taxon>Bacillaceae</taxon>
        <taxon>Pontibacillus</taxon>
    </lineage>
</organism>
<dbReference type="CDD" id="cd00267">
    <property type="entry name" value="ABC_ATPase"/>
    <property type="match status" value="1"/>
</dbReference>
<dbReference type="PANTHER" id="PTHR32114:SF2">
    <property type="entry name" value="ABC TRANSPORTER ABCH.3"/>
    <property type="match status" value="1"/>
</dbReference>
<proteinExistence type="inferred from homology"/>
<evidence type="ECO:0000259" key="5">
    <source>
        <dbReference type="Pfam" id="PF13476"/>
    </source>
</evidence>
<dbReference type="EMBL" id="BMIN01000005">
    <property type="protein sequence ID" value="GGD08293.1"/>
    <property type="molecule type" value="Genomic_DNA"/>
</dbReference>
<dbReference type="SUPFAM" id="SSF52540">
    <property type="entry name" value="P-loop containing nucleoside triphosphate hydrolases"/>
    <property type="match status" value="2"/>
</dbReference>
<comment type="similarity">
    <text evidence="1">Belongs to the SMC family. SbcC subfamily.</text>
</comment>
<dbReference type="Gene3D" id="3.40.50.300">
    <property type="entry name" value="P-loop containing nucleotide triphosphate hydrolases"/>
    <property type="match status" value="2"/>
</dbReference>
<protein>
    <recommendedName>
        <fullName evidence="3">Nuclease SbcCD subunit C</fullName>
    </recommendedName>
</protein>
<feature type="coiled-coil region" evidence="4">
    <location>
        <begin position="199"/>
        <end position="281"/>
    </location>
</feature>
<keyword evidence="7" id="KW-1185">Reference proteome</keyword>
<keyword evidence="4" id="KW-0175">Coiled coil</keyword>
<dbReference type="InterPro" id="IPR038729">
    <property type="entry name" value="Rad50/SbcC_AAA"/>
</dbReference>
<evidence type="ECO:0000256" key="1">
    <source>
        <dbReference type="ARBA" id="ARBA00006930"/>
    </source>
</evidence>